<sequence length="45" mass="5130">MVIEGEIRWWDTFGSRNVVVAPPRRSLRATAVRRTGDGTKGMQDR</sequence>
<accession>A0AAI8L0J1</accession>
<evidence type="ECO:0000313" key="1">
    <source>
        <dbReference type="EMBL" id="AYC39100.1"/>
    </source>
</evidence>
<reference evidence="1 2" key="1">
    <citation type="submission" date="2018-09" db="EMBL/GenBank/DDBJ databases">
        <title>Production of Trimethoprim by Streptomyces sp. 3E-1.</title>
        <authorList>
            <person name="Kang H.J."/>
            <person name="Kim S.B."/>
        </authorList>
    </citation>
    <scope>NUCLEOTIDE SEQUENCE [LARGE SCALE GENOMIC DNA]</scope>
    <source>
        <strain evidence="1 2">3E-1</strain>
    </source>
</reference>
<dbReference type="EMBL" id="CP032427">
    <property type="protein sequence ID" value="AYC39100.1"/>
    <property type="molecule type" value="Genomic_DNA"/>
</dbReference>
<name>A0AAI8L0J1_9ACTN</name>
<dbReference type="AlphaFoldDB" id="A0AAI8L0J1"/>
<protein>
    <submittedName>
        <fullName evidence="1">Uncharacterized protein</fullName>
    </submittedName>
</protein>
<evidence type="ECO:0000313" key="2">
    <source>
        <dbReference type="Proteomes" id="UP000265765"/>
    </source>
</evidence>
<organism evidence="1 2">
    <name type="scientific">Streptomyces griseorubiginosus</name>
    <dbReference type="NCBI Taxonomy" id="67304"/>
    <lineage>
        <taxon>Bacteria</taxon>
        <taxon>Bacillati</taxon>
        <taxon>Actinomycetota</taxon>
        <taxon>Actinomycetes</taxon>
        <taxon>Kitasatosporales</taxon>
        <taxon>Streptomycetaceae</taxon>
        <taxon>Streptomyces</taxon>
    </lineage>
</organism>
<proteinExistence type="predicted"/>
<dbReference type="Proteomes" id="UP000265765">
    <property type="component" value="Chromosome"/>
</dbReference>
<dbReference type="KEGG" id="sge:DWG14_03333"/>
<gene>
    <name evidence="1" type="ORF">DWG14_03333</name>
</gene>